<evidence type="ECO:0000313" key="1">
    <source>
        <dbReference type="EMBL" id="CAB4813068.1"/>
    </source>
</evidence>
<dbReference type="AlphaFoldDB" id="A0A6J6Z1M5"/>
<sequence length="261" mass="29040">MPGQVRANGFGSLGLLKKEYAFVMSDKPNLKHNYGTINKEYAIDLATRAPENDGPIYMVNLMKYHEVAQYQSDDGMDKSISGREADDRYNPASVLSKIGADMVFVADVKKSHVGSEDWDRIAIVRYATRKSFIEMQSRKDFSEKHKHKAAGMQRTIIVCCRPEDIALDKTGRPTVGNSRSVLMVVRQTDNRNNAFSQIESATNFAAEGTIIGDGRMWDTVQFKAFDSQQQADENAASLKDCLPGSSFVMTLDASMDAITTR</sequence>
<reference evidence="1" key="1">
    <citation type="submission" date="2020-05" db="EMBL/GenBank/DDBJ databases">
        <authorList>
            <person name="Chiriac C."/>
            <person name="Salcher M."/>
            <person name="Ghai R."/>
            <person name="Kavagutti S V."/>
        </authorList>
    </citation>
    <scope>NUCLEOTIDE SEQUENCE</scope>
</reference>
<dbReference type="EMBL" id="CAFAAP010000212">
    <property type="protein sequence ID" value="CAB4813068.1"/>
    <property type="molecule type" value="Genomic_DNA"/>
</dbReference>
<protein>
    <submittedName>
        <fullName evidence="1">Unannotated protein</fullName>
    </submittedName>
</protein>
<organism evidence="1">
    <name type="scientific">freshwater metagenome</name>
    <dbReference type="NCBI Taxonomy" id="449393"/>
    <lineage>
        <taxon>unclassified sequences</taxon>
        <taxon>metagenomes</taxon>
        <taxon>ecological metagenomes</taxon>
    </lineage>
</organism>
<proteinExistence type="predicted"/>
<gene>
    <name evidence="1" type="ORF">UFOPK3026_01244</name>
</gene>
<dbReference type="Gene3D" id="3.30.70.100">
    <property type="match status" value="1"/>
</dbReference>
<name>A0A6J6Z1M5_9ZZZZ</name>
<accession>A0A6J6Z1M5</accession>